<comment type="caution">
    <text evidence="1">The sequence shown here is derived from an EMBL/GenBank/DDBJ whole genome shotgun (WGS) entry which is preliminary data.</text>
</comment>
<evidence type="ECO:0000313" key="1">
    <source>
        <dbReference type="EMBL" id="KAG4306161.1"/>
    </source>
</evidence>
<protein>
    <submittedName>
        <fullName evidence="1">Uncharacterized protein</fullName>
    </submittedName>
</protein>
<reference evidence="1 2" key="1">
    <citation type="journal article" date="2021" name="Commun. Biol.">
        <title>Genomic insights into the host specific adaptation of the Pneumocystis genus.</title>
        <authorList>
            <person name="Cisse O.H."/>
            <person name="Ma L."/>
            <person name="Dekker J.P."/>
            <person name="Khil P.P."/>
            <person name="Youn J.-H."/>
            <person name="Brenchley J.M."/>
            <person name="Blair R."/>
            <person name="Pahar B."/>
            <person name="Chabe M."/>
            <person name="Van Rompay K.K.A."/>
            <person name="Keesler R."/>
            <person name="Sukura A."/>
            <person name="Hirsch V."/>
            <person name="Kutty G."/>
            <person name="Liu Y."/>
            <person name="Peng L."/>
            <person name="Chen J."/>
            <person name="Song J."/>
            <person name="Weissenbacher-Lang C."/>
            <person name="Xu J."/>
            <person name="Upham N.S."/>
            <person name="Stajich J.E."/>
            <person name="Cuomo C.A."/>
            <person name="Cushion M.T."/>
            <person name="Kovacs J.A."/>
        </authorList>
    </citation>
    <scope>NUCLEOTIDE SEQUENCE [LARGE SCALE GENOMIC DNA]</scope>
    <source>
        <strain evidence="1 2">RABM</strain>
    </source>
</reference>
<gene>
    <name evidence="1" type="ORF">PORY_000149</name>
</gene>
<dbReference type="Proteomes" id="UP000768646">
    <property type="component" value="Unassembled WGS sequence"/>
</dbReference>
<accession>A0ACB7CF04</accession>
<keyword evidence="2" id="KW-1185">Reference proteome</keyword>
<organism evidence="1 2">
    <name type="scientific">Pneumocystis oryctolagi</name>
    <dbReference type="NCBI Taxonomy" id="42067"/>
    <lineage>
        <taxon>Eukaryota</taxon>
        <taxon>Fungi</taxon>
        <taxon>Dikarya</taxon>
        <taxon>Ascomycota</taxon>
        <taxon>Taphrinomycotina</taxon>
        <taxon>Pneumocystomycetes</taxon>
        <taxon>Pneumocystaceae</taxon>
        <taxon>Pneumocystis</taxon>
    </lineage>
</organism>
<sequence length="135" mass="15281">MSTQTLRRAINTPEFAYFHVEWCILQHKALDALAWQQRITQALDKVLGIVGAAIPTEILHITPENHAYIRVPAKDGPRFWAALTATTGTEKPISEAHVSSDSKTGLRVLGFSNYLMGLLHRSRDFEQSFEEIRKH</sequence>
<proteinExistence type="predicted"/>
<dbReference type="EMBL" id="JABTEG010000001">
    <property type="protein sequence ID" value="KAG4306161.1"/>
    <property type="molecule type" value="Genomic_DNA"/>
</dbReference>
<name>A0ACB7CF04_9ASCO</name>
<evidence type="ECO:0000313" key="2">
    <source>
        <dbReference type="Proteomes" id="UP000768646"/>
    </source>
</evidence>